<gene>
    <name evidence="1" type="primary">Tf2-9_199</name>
    <name evidence="1" type="ORF">NPIL_16241</name>
</gene>
<dbReference type="SUPFAM" id="SSF50630">
    <property type="entry name" value="Acid proteases"/>
    <property type="match status" value="1"/>
</dbReference>
<organism evidence="1 2">
    <name type="scientific">Nephila pilipes</name>
    <name type="common">Giant wood spider</name>
    <name type="synonym">Nephila maculata</name>
    <dbReference type="NCBI Taxonomy" id="299642"/>
    <lineage>
        <taxon>Eukaryota</taxon>
        <taxon>Metazoa</taxon>
        <taxon>Ecdysozoa</taxon>
        <taxon>Arthropoda</taxon>
        <taxon>Chelicerata</taxon>
        <taxon>Arachnida</taxon>
        <taxon>Araneae</taxon>
        <taxon>Araneomorphae</taxon>
        <taxon>Entelegynae</taxon>
        <taxon>Araneoidea</taxon>
        <taxon>Nephilidae</taxon>
        <taxon>Nephila</taxon>
    </lineage>
</organism>
<dbReference type="Gene3D" id="2.40.70.10">
    <property type="entry name" value="Acid Proteases"/>
    <property type="match status" value="1"/>
</dbReference>
<comment type="caution">
    <text evidence="1">The sequence shown here is derived from an EMBL/GenBank/DDBJ whole genome shotgun (WGS) entry which is preliminary data.</text>
</comment>
<dbReference type="InterPro" id="IPR021109">
    <property type="entry name" value="Peptidase_aspartic_dom_sf"/>
</dbReference>
<evidence type="ECO:0000313" key="1">
    <source>
        <dbReference type="EMBL" id="GFU08079.1"/>
    </source>
</evidence>
<dbReference type="OrthoDB" id="8065943at2759"/>
<accession>A0A8X6Q5U0</accession>
<keyword evidence="2" id="KW-1185">Reference proteome</keyword>
<name>A0A8X6Q5U0_NEPPI</name>
<evidence type="ECO:0000313" key="2">
    <source>
        <dbReference type="Proteomes" id="UP000887013"/>
    </source>
</evidence>
<proteinExistence type="predicted"/>
<reference evidence="1" key="1">
    <citation type="submission" date="2020-08" db="EMBL/GenBank/DDBJ databases">
        <title>Multicomponent nature underlies the extraordinary mechanical properties of spider dragline silk.</title>
        <authorList>
            <person name="Kono N."/>
            <person name="Nakamura H."/>
            <person name="Mori M."/>
            <person name="Yoshida Y."/>
            <person name="Ohtoshi R."/>
            <person name="Malay A.D."/>
            <person name="Moran D.A.P."/>
            <person name="Tomita M."/>
            <person name="Numata K."/>
            <person name="Arakawa K."/>
        </authorList>
    </citation>
    <scope>NUCLEOTIDE SEQUENCE</scope>
</reference>
<dbReference type="EMBL" id="BMAW01077786">
    <property type="protein sequence ID" value="GFU08079.1"/>
    <property type="molecule type" value="Genomic_DNA"/>
</dbReference>
<sequence>MKKTISAIMDTGSSVSLILEDVSTKIVGQQKFPKKCIVLSGIGKSQVLTKSSFEHNFIIDKDHYFLTWHVVPTEYLNFEAVIGNDILKQDSLNFTQNRVEFHNHEEKAWLMQISELHLEDELDLSHILDSYLTHLN</sequence>
<dbReference type="AlphaFoldDB" id="A0A8X6Q5U0"/>
<dbReference type="Proteomes" id="UP000887013">
    <property type="component" value="Unassembled WGS sequence"/>
</dbReference>
<protein>
    <submittedName>
        <fullName evidence="1">Transposon Tf2-9 polyprotein</fullName>
    </submittedName>
</protein>